<dbReference type="InterPro" id="IPR045851">
    <property type="entry name" value="AMP-bd_C_sf"/>
</dbReference>
<evidence type="ECO:0000313" key="4">
    <source>
        <dbReference type="Proteomes" id="UP000838160"/>
    </source>
</evidence>
<evidence type="ECO:0000259" key="1">
    <source>
        <dbReference type="Pfam" id="PF00501"/>
    </source>
</evidence>
<dbReference type="PANTHER" id="PTHR45398">
    <property type="match status" value="1"/>
</dbReference>
<name>A0ABN8DLB4_9VIBR</name>
<dbReference type="PANTHER" id="PTHR45398:SF1">
    <property type="entry name" value="ENZYME, PUTATIVE (JCVI)-RELATED"/>
    <property type="match status" value="1"/>
</dbReference>
<feature type="domain" description="AMP-dependent synthetase/ligase" evidence="1">
    <location>
        <begin position="16"/>
        <end position="310"/>
    </location>
</feature>
<dbReference type="Gene3D" id="3.40.50.12780">
    <property type="entry name" value="N-terminal domain of ligase-like"/>
    <property type="match status" value="1"/>
</dbReference>
<organism evidence="3 4">
    <name type="scientific">Vibrio hippocampi</name>
    <dbReference type="NCBI Taxonomy" id="654686"/>
    <lineage>
        <taxon>Bacteria</taxon>
        <taxon>Pseudomonadati</taxon>
        <taxon>Pseudomonadota</taxon>
        <taxon>Gammaproteobacteria</taxon>
        <taxon>Vibrionales</taxon>
        <taxon>Vibrionaceae</taxon>
        <taxon>Vibrio</taxon>
    </lineage>
</organism>
<dbReference type="Proteomes" id="UP000838160">
    <property type="component" value="Unassembled WGS sequence"/>
</dbReference>
<dbReference type="RefSeq" id="WP_237485941.1">
    <property type="nucleotide sequence ID" value="NZ_CAKLCM010000003.1"/>
</dbReference>
<dbReference type="Pfam" id="PF13193">
    <property type="entry name" value="AMP-binding_C"/>
    <property type="match status" value="1"/>
</dbReference>
<keyword evidence="3" id="KW-0436">Ligase</keyword>
<dbReference type="EMBL" id="CAKLCM010000003">
    <property type="protein sequence ID" value="CAH0529177.1"/>
    <property type="molecule type" value="Genomic_DNA"/>
</dbReference>
<feature type="domain" description="AMP-binding enzyme C-terminal" evidence="2">
    <location>
        <begin position="368"/>
        <end position="451"/>
    </location>
</feature>
<dbReference type="Gene3D" id="3.30.300.30">
    <property type="match status" value="1"/>
</dbReference>
<gene>
    <name evidence="3" type="primary">dltA</name>
    <name evidence="3" type="ORF">VHP8226_03089</name>
</gene>
<accession>A0ABN8DLB4</accession>
<reference evidence="3" key="1">
    <citation type="submission" date="2021-12" db="EMBL/GenBank/DDBJ databases">
        <authorList>
            <person name="Rodrigo-Torres L."/>
            <person name="Arahal R. D."/>
            <person name="Lucena T."/>
        </authorList>
    </citation>
    <scope>NUCLEOTIDE SEQUENCE</scope>
    <source>
        <strain evidence="3">CECT 8226</strain>
    </source>
</reference>
<dbReference type="EC" id="6.2.1.54" evidence="3"/>
<protein>
    <submittedName>
        <fullName evidence="3">D-alanine--D-alanyl carrier protein ligase</fullName>
        <ecNumber evidence="3">6.2.1.54</ecNumber>
    </submittedName>
</protein>
<dbReference type="InterPro" id="IPR000873">
    <property type="entry name" value="AMP-dep_synth/lig_dom"/>
</dbReference>
<evidence type="ECO:0000313" key="3">
    <source>
        <dbReference type="EMBL" id="CAH0529177.1"/>
    </source>
</evidence>
<dbReference type="SUPFAM" id="SSF56801">
    <property type="entry name" value="Acetyl-CoA synthetase-like"/>
    <property type="match status" value="1"/>
</dbReference>
<dbReference type="InterPro" id="IPR042099">
    <property type="entry name" value="ANL_N_sf"/>
</dbReference>
<dbReference type="GO" id="GO:0016874">
    <property type="term" value="F:ligase activity"/>
    <property type="evidence" value="ECO:0007669"/>
    <property type="project" value="UniProtKB-KW"/>
</dbReference>
<comment type="caution">
    <text evidence="3">The sequence shown here is derived from an EMBL/GenBank/DDBJ whole genome shotgun (WGS) entry which is preliminary data.</text>
</comment>
<dbReference type="Pfam" id="PF00501">
    <property type="entry name" value="AMP-binding"/>
    <property type="match status" value="1"/>
</dbReference>
<dbReference type="InterPro" id="IPR025110">
    <property type="entry name" value="AMP-bd_C"/>
</dbReference>
<keyword evidence="4" id="KW-1185">Reference proteome</keyword>
<evidence type="ECO:0000259" key="2">
    <source>
        <dbReference type="Pfam" id="PF13193"/>
    </source>
</evidence>
<sequence length="464" mass="52103">MTHPRFSSLADLLNSQRRPETLVAFESDKNYTWQALQADVLFVCEQLDKSTAQRVALCFADSYRFSVAFLACCYSGKQLVLPGNYQPEAINELQQEFDLLLHDDAIATDKLTVATQALTLSLLTDTAVNKTAVTKTWPTLEPKSISLTLFTSGSSGKPKAIVKSLHQLDAEVQILESLWGEKIAQAQIHSTVSHQHIYGLLFRLLWPLCTGRPFYSKNLEFPEQVVANANKDTVLISSPALLKRLSEEHSSRPMGAIFSSGGPLHNVAANHAFKIFGQLPIEVFGSTETGGIAYRSQHTASELWTLFPTVAAVLNGENCLRLKAEHINGDQWYQTADQCHFHDEHHFELQGRTDRVVKIEEKRISLVEVEKRLEQLDWIAESAVVTMEQGTRLALVAVLVMTPQGQQHLDEIGKSQFWLQLRAQLRQWLEPIAIPRRIRILDAIPLNSQGKRQLAMIESLFKGQ</sequence>
<proteinExistence type="predicted"/>